<evidence type="ECO:0000259" key="9">
    <source>
        <dbReference type="Pfam" id="PF00857"/>
    </source>
</evidence>
<comment type="pathway">
    <text evidence="5">Cofactor biosynthesis; nicotinate biosynthesis; nicotinate from nicotinamide: step 1/1.</text>
</comment>
<dbReference type="GO" id="GO:0019363">
    <property type="term" value="P:pyridine nucleotide biosynthetic process"/>
    <property type="evidence" value="ECO:0007669"/>
    <property type="project" value="UniProtKB-KW"/>
</dbReference>
<evidence type="ECO:0000313" key="11">
    <source>
        <dbReference type="Proteomes" id="UP001403385"/>
    </source>
</evidence>
<evidence type="ECO:0000256" key="5">
    <source>
        <dbReference type="ARBA" id="ARBA00037900"/>
    </source>
</evidence>
<dbReference type="Proteomes" id="UP001403385">
    <property type="component" value="Unassembled WGS sequence"/>
</dbReference>
<evidence type="ECO:0000256" key="2">
    <source>
        <dbReference type="ARBA" id="ARBA00022642"/>
    </source>
</evidence>
<gene>
    <name evidence="10" type="primary">pncA</name>
    <name evidence="10" type="ORF">AAG747_10200</name>
</gene>
<dbReference type="Pfam" id="PF00857">
    <property type="entry name" value="Isochorismatase"/>
    <property type="match status" value="1"/>
</dbReference>
<comment type="caution">
    <text evidence="10">The sequence shown here is derived from an EMBL/GenBank/DDBJ whole genome shotgun (WGS) entry which is preliminary data.</text>
</comment>
<evidence type="ECO:0000256" key="6">
    <source>
        <dbReference type="ARBA" id="ARBA00039017"/>
    </source>
</evidence>
<comment type="similarity">
    <text evidence="1">Belongs to the isochorismatase family.</text>
</comment>
<accession>A0AAW9RU42</accession>
<dbReference type="InterPro" id="IPR052347">
    <property type="entry name" value="Isochorismatase_Nicotinamidase"/>
</dbReference>
<proteinExistence type="inferred from homology"/>
<dbReference type="SUPFAM" id="SSF52499">
    <property type="entry name" value="Isochorismatase-like hydrolases"/>
    <property type="match status" value="1"/>
</dbReference>
<reference evidence="10 11" key="1">
    <citation type="submission" date="2024-04" db="EMBL/GenBank/DDBJ databases">
        <title>Novel genus in family Flammeovirgaceae.</title>
        <authorList>
            <person name="Nguyen T.H."/>
            <person name="Vuong T.Q."/>
            <person name="Le H."/>
            <person name="Kim S.-G."/>
        </authorList>
    </citation>
    <scope>NUCLEOTIDE SEQUENCE [LARGE SCALE GENOMIC DNA]</scope>
    <source>
        <strain evidence="10 11">JCM 23209</strain>
    </source>
</reference>
<sequence length="205" mass="22391">MNALIVVDIQNDFVTGGALAVPQGESIIPTVNQLIDTFDLVVATKDWHPKNHGSFVDNYPGKKVGDVIDLHGLDQILWPTHCVQHTQGAEFVEGLNTKGIRRVFSKGTDTDIDSYSGFYDNGHRKATGLEEYLKDKGVKDVYIAGLAADYCVKYTALDALKVNFKTYLVKDATKGVDLNEGDVEKAFKNVQEAGGILLTSEELVG</sequence>
<evidence type="ECO:0000256" key="1">
    <source>
        <dbReference type="ARBA" id="ARBA00006336"/>
    </source>
</evidence>
<evidence type="ECO:0000256" key="4">
    <source>
        <dbReference type="ARBA" id="ARBA00022801"/>
    </source>
</evidence>
<dbReference type="CDD" id="cd01011">
    <property type="entry name" value="nicotinamidase"/>
    <property type="match status" value="1"/>
</dbReference>
<evidence type="ECO:0000256" key="3">
    <source>
        <dbReference type="ARBA" id="ARBA00022723"/>
    </source>
</evidence>
<dbReference type="Gene3D" id="3.40.50.850">
    <property type="entry name" value="Isochorismatase-like"/>
    <property type="match status" value="1"/>
</dbReference>
<dbReference type="NCBIfam" id="NF008623">
    <property type="entry name" value="PRK11609.1"/>
    <property type="match status" value="1"/>
</dbReference>
<evidence type="ECO:0000313" key="10">
    <source>
        <dbReference type="EMBL" id="MEN7548279.1"/>
    </source>
</evidence>
<keyword evidence="2" id="KW-0662">Pyridine nucleotide biosynthesis</keyword>
<dbReference type="EMBL" id="JBDKWZ010000005">
    <property type="protein sequence ID" value="MEN7548279.1"/>
    <property type="molecule type" value="Genomic_DNA"/>
</dbReference>
<keyword evidence="3" id="KW-0479">Metal-binding</keyword>
<evidence type="ECO:0000256" key="8">
    <source>
        <dbReference type="ARBA" id="ARBA00072277"/>
    </source>
</evidence>
<protein>
    <recommendedName>
        <fullName evidence="8">Nicotinamidase</fullName>
        <ecNumber evidence="6">3.5.1.19</ecNumber>
    </recommendedName>
    <alternativeName>
        <fullName evidence="7">Nicotinamide deamidase</fullName>
    </alternativeName>
</protein>
<dbReference type="InterPro" id="IPR036380">
    <property type="entry name" value="Isochorismatase-like_sf"/>
</dbReference>
<keyword evidence="11" id="KW-1185">Reference proteome</keyword>
<dbReference type="RefSeq" id="WP_346821058.1">
    <property type="nucleotide sequence ID" value="NZ_JBDKWZ010000005.1"/>
</dbReference>
<dbReference type="EC" id="3.5.1.19" evidence="6"/>
<dbReference type="PANTHER" id="PTHR11080">
    <property type="entry name" value="PYRAZINAMIDASE/NICOTINAMIDASE"/>
    <property type="match status" value="1"/>
</dbReference>
<dbReference type="GO" id="GO:0008936">
    <property type="term" value="F:nicotinamidase activity"/>
    <property type="evidence" value="ECO:0007669"/>
    <property type="project" value="UniProtKB-EC"/>
</dbReference>
<dbReference type="AlphaFoldDB" id="A0AAW9RU42"/>
<dbReference type="InterPro" id="IPR000868">
    <property type="entry name" value="Isochorismatase-like_dom"/>
</dbReference>
<dbReference type="PANTHER" id="PTHR11080:SF2">
    <property type="entry name" value="LD05707P"/>
    <property type="match status" value="1"/>
</dbReference>
<keyword evidence="4 10" id="KW-0378">Hydrolase</keyword>
<dbReference type="FunFam" id="3.40.50.850:FF:000006">
    <property type="entry name" value="Bifunctional pyrazinamidase/nicotinamidase"/>
    <property type="match status" value="1"/>
</dbReference>
<name>A0AAW9RU42_9BACT</name>
<dbReference type="GO" id="GO:0046872">
    <property type="term" value="F:metal ion binding"/>
    <property type="evidence" value="ECO:0007669"/>
    <property type="project" value="UniProtKB-KW"/>
</dbReference>
<feature type="domain" description="Isochorismatase-like" evidence="9">
    <location>
        <begin position="3"/>
        <end position="202"/>
    </location>
</feature>
<evidence type="ECO:0000256" key="7">
    <source>
        <dbReference type="ARBA" id="ARBA00043224"/>
    </source>
</evidence>
<organism evidence="10 11">
    <name type="scientific">Rapidithrix thailandica</name>
    <dbReference type="NCBI Taxonomy" id="413964"/>
    <lineage>
        <taxon>Bacteria</taxon>
        <taxon>Pseudomonadati</taxon>
        <taxon>Bacteroidota</taxon>
        <taxon>Cytophagia</taxon>
        <taxon>Cytophagales</taxon>
        <taxon>Flammeovirgaceae</taxon>
        <taxon>Rapidithrix</taxon>
    </lineage>
</organism>